<feature type="compositionally biased region" description="Acidic residues" evidence="5">
    <location>
        <begin position="569"/>
        <end position="580"/>
    </location>
</feature>
<keyword evidence="4 6" id="KW-0472">Membrane</keyword>
<feature type="transmembrane region" description="Helical" evidence="6">
    <location>
        <begin position="133"/>
        <end position="151"/>
    </location>
</feature>
<sequence>MKAAKKNPCDDHFILKILNLRLAQMMIMEINNLQYLQSPYWWGGIFLMTVGELGNFLAYGFAPASIVSPLGVVALISNCVIAPIMLKEQFRLRDFWGVLVAVAGAVTVVLSAKQEEKKFGPHEVWGAITTTEFEVYMGVTVLLIGVLMWASPRYGRKTILVDLGLVGLFGGYTALSTKGVSSMLSSTLWRALTTPVTYVLVFVLVVTAVMQVRYVNRALQRFDSTQVIPVQFVIFTLSVITGSAILYRDFEKVTSENAVKFVGGCMLTFFGVWLITSGRPSHDDDEEINIGDIEGEEERIRLCTQDTTGDEVSYHNGSRKRSSLQSKSRPSLVHTGDGSVDEVAVQDSRRSSHVNFANITISTTNAPETFVTKSSSAAPYFWPIWRTTYNTNTKASRDTNQYFLSSTPIRGPFTPPSKLPTTRNNTQSHFHTPTSQQNTPSPPQGETPMTPASYSIARMLPGPLLSPLSGGLSVVIADTLRRGVDSPRSKFYRRPQPDLRRSKSVSQRLIQASDGTLDDEDIDAPLKDVEAPQDIEERESFDRSIKTRARSLSNTLGEFLRGRPKDERDNGDEEAGPSRS</sequence>
<feature type="compositionally biased region" description="Polar residues" evidence="5">
    <location>
        <begin position="419"/>
        <end position="431"/>
    </location>
</feature>
<feature type="transmembrane region" description="Helical" evidence="6">
    <location>
        <begin position="258"/>
        <end position="276"/>
    </location>
</feature>
<dbReference type="OrthoDB" id="165382at2759"/>
<dbReference type="GO" id="GO:0016020">
    <property type="term" value="C:membrane"/>
    <property type="evidence" value="ECO:0007669"/>
    <property type="project" value="UniProtKB-SubCell"/>
</dbReference>
<feature type="compositionally biased region" description="Low complexity" evidence="5">
    <location>
        <begin position="323"/>
        <end position="332"/>
    </location>
</feature>
<feature type="transmembrane region" description="Helical" evidence="6">
    <location>
        <begin position="195"/>
        <end position="215"/>
    </location>
</feature>
<feature type="region of interest" description="Disordered" evidence="5">
    <location>
        <begin position="487"/>
        <end position="580"/>
    </location>
</feature>
<name>A0A395IKQ5_9HELO</name>
<dbReference type="GO" id="GO:0015095">
    <property type="term" value="F:magnesium ion transmembrane transporter activity"/>
    <property type="evidence" value="ECO:0007669"/>
    <property type="project" value="InterPro"/>
</dbReference>
<feature type="transmembrane region" description="Helical" evidence="6">
    <location>
        <begin position="95"/>
        <end position="113"/>
    </location>
</feature>
<evidence type="ECO:0000256" key="2">
    <source>
        <dbReference type="ARBA" id="ARBA00022692"/>
    </source>
</evidence>
<feature type="region of interest" description="Disordered" evidence="5">
    <location>
        <begin position="406"/>
        <end position="451"/>
    </location>
</feature>
<accession>A0A395IKQ5</accession>
<dbReference type="EMBL" id="QKRW01000044">
    <property type="protein sequence ID" value="RAL60108.1"/>
    <property type="molecule type" value="Genomic_DNA"/>
</dbReference>
<keyword evidence="3 6" id="KW-1133">Transmembrane helix</keyword>
<dbReference type="InterPro" id="IPR008521">
    <property type="entry name" value="Mg_trans_NIPA"/>
</dbReference>
<feature type="transmembrane region" description="Helical" evidence="6">
    <location>
        <begin position="66"/>
        <end position="86"/>
    </location>
</feature>
<feature type="transmembrane region" description="Helical" evidence="6">
    <location>
        <begin position="227"/>
        <end position="246"/>
    </location>
</feature>
<dbReference type="PANTHER" id="PTHR12570:SF65">
    <property type="entry name" value="MAGNESIUM TRANSPORTER NIPA9-RELATED"/>
    <property type="match status" value="1"/>
</dbReference>
<keyword evidence="2 6" id="KW-0812">Transmembrane</keyword>
<comment type="subcellular location">
    <subcellularLocation>
        <location evidence="1">Membrane</location>
        <topology evidence="1">Multi-pass membrane protein</topology>
    </subcellularLocation>
</comment>
<evidence type="ECO:0000256" key="1">
    <source>
        <dbReference type="ARBA" id="ARBA00004141"/>
    </source>
</evidence>
<dbReference type="InterPro" id="IPR037185">
    <property type="entry name" value="EmrE-like"/>
</dbReference>
<feature type="transmembrane region" description="Helical" evidence="6">
    <location>
        <begin position="40"/>
        <end position="60"/>
    </location>
</feature>
<comment type="caution">
    <text evidence="7">The sequence shown here is derived from an EMBL/GenBank/DDBJ whole genome shotgun (WGS) entry which is preliminary data.</text>
</comment>
<evidence type="ECO:0000256" key="3">
    <source>
        <dbReference type="ARBA" id="ARBA00022989"/>
    </source>
</evidence>
<dbReference type="Proteomes" id="UP000249056">
    <property type="component" value="Unassembled WGS sequence"/>
</dbReference>
<dbReference type="PANTHER" id="PTHR12570">
    <property type="match status" value="1"/>
</dbReference>
<gene>
    <name evidence="7" type="ORF">DID88_000733</name>
</gene>
<proteinExistence type="predicted"/>
<dbReference type="SUPFAM" id="SSF103481">
    <property type="entry name" value="Multidrug resistance efflux transporter EmrE"/>
    <property type="match status" value="1"/>
</dbReference>
<evidence type="ECO:0000256" key="5">
    <source>
        <dbReference type="SAM" id="MobiDB-lite"/>
    </source>
</evidence>
<dbReference type="Pfam" id="PF05653">
    <property type="entry name" value="Mg_trans_NIPA"/>
    <property type="match status" value="1"/>
</dbReference>
<evidence type="ECO:0000256" key="6">
    <source>
        <dbReference type="SAM" id="Phobius"/>
    </source>
</evidence>
<dbReference type="AlphaFoldDB" id="A0A395IKQ5"/>
<evidence type="ECO:0008006" key="9">
    <source>
        <dbReference type="Google" id="ProtNLM"/>
    </source>
</evidence>
<organism evidence="7 8">
    <name type="scientific">Monilinia fructigena</name>
    <dbReference type="NCBI Taxonomy" id="38457"/>
    <lineage>
        <taxon>Eukaryota</taxon>
        <taxon>Fungi</taxon>
        <taxon>Dikarya</taxon>
        <taxon>Ascomycota</taxon>
        <taxon>Pezizomycotina</taxon>
        <taxon>Leotiomycetes</taxon>
        <taxon>Helotiales</taxon>
        <taxon>Sclerotiniaceae</taxon>
        <taxon>Monilinia</taxon>
    </lineage>
</organism>
<protein>
    <recommendedName>
        <fullName evidence="9">DUF803-domain-containing protein</fullName>
    </recommendedName>
</protein>
<keyword evidence="8" id="KW-1185">Reference proteome</keyword>
<reference evidence="7 8" key="1">
    <citation type="submission" date="2018-06" db="EMBL/GenBank/DDBJ databases">
        <title>Genome Sequence of the Brown Rot Fungal Pathogen Monilinia fructigena.</title>
        <authorList>
            <person name="Landi L."/>
            <person name="De Miccolis Angelini R.M."/>
            <person name="Pollastro S."/>
            <person name="Abate D."/>
            <person name="Faretra F."/>
            <person name="Romanazzi G."/>
        </authorList>
    </citation>
    <scope>NUCLEOTIDE SEQUENCE [LARGE SCALE GENOMIC DNA]</scope>
    <source>
        <strain evidence="7 8">Mfrg269</strain>
    </source>
</reference>
<feature type="compositionally biased region" description="Polar residues" evidence="5">
    <location>
        <begin position="504"/>
        <end position="514"/>
    </location>
</feature>
<feature type="region of interest" description="Disordered" evidence="5">
    <location>
        <begin position="307"/>
        <end position="339"/>
    </location>
</feature>
<evidence type="ECO:0000256" key="4">
    <source>
        <dbReference type="ARBA" id="ARBA00023136"/>
    </source>
</evidence>
<evidence type="ECO:0000313" key="8">
    <source>
        <dbReference type="Proteomes" id="UP000249056"/>
    </source>
</evidence>
<evidence type="ECO:0000313" key="7">
    <source>
        <dbReference type="EMBL" id="RAL60108.1"/>
    </source>
</evidence>